<dbReference type="EMBL" id="SNRW01004208">
    <property type="protein sequence ID" value="KAA6387865.1"/>
    <property type="molecule type" value="Genomic_DNA"/>
</dbReference>
<name>A0A5J4VZ52_9EUKA</name>
<organism evidence="1 2">
    <name type="scientific">Streblomastix strix</name>
    <dbReference type="NCBI Taxonomy" id="222440"/>
    <lineage>
        <taxon>Eukaryota</taxon>
        <taxon>Metamonada</taxon>
        <taxon>Preaxostyla</taxon>
        <taxon>Oxymonadida</taxon>
        <taxon>Streblomastigidae</taxon>
        <taxon>Streblomastix</taxon>
    </lineage>
</organism>
<accession>A0A5J4VZ52</accession>
<sequence length="384" mass="42953">MSNVCIDERLLDTAGLSDFPELYAYIKERYPKPIGELPQPDPIGDQTLQQQVKNNNDIIYASNQVFNPPVPNVITKLDLSSQLERQNFLASSGSDPQLIVYGDRITLTASNATTGLFPCGDQLGASNEASTEEPESHIDELFIKPFAKPILGALGPVSQTIGKDGLVLFVGLKSGSNLIREYTIYHRGKTIDGSLQNDTTNESFIYNTINPKSSGTYICMREIEELIGNQTAVPYTIPIRFRVNIPLDDLLIFSAFTDYPNDELLSSSQQKLMDIDLMFRNWSLTFKSTKQFTQLGCTAELITGLYAEPLTESGLKNLVCDIKFVTMNIKNYVITEVMAIMADYKATDACLNRVRQFYSQRPYVVPAQRVEVWPFPTLYSLMGI</sequence>
<evidence type="ECO:0000313" key="1">
    <source>
        <dbReference type="EMBL" id="KAA6387865.1"/>
    </source>
</evidence>
<reference evidence="1 2" key="1">
    <citation type="submission" date="2019-03" db="EMBL/GenBank/DDBJ databases">
        <title>Single cell metagenomics reveals metabolic interactions within the superorganism composed of flagellate Streblomastix strix and complex community of Bacteroidetes bacteria on its surface.</title>
        <authorList>
            <person name="Treitli S.C."/>
            <person name="Kolisko M."/>
            <person name="Husnik F."/>
            <person name="Keeling P."/>
            <person name="Hampl V."/>
        </authorList>
    </citation>
    <scope>NUCLEOTIDE SEQUENCE [LARGE SCALE GENOMIC DNA]</scope>
    <source>
        <strain evidence="1">ST1C</strain>
    </source>
</reference>
<evidence type="ECO:0000313" key="2">
    <source>
        <dbReference type="Proteomes" id="UP000324800"/>
    </source>
</evidence>
<gene>
    <name evidence="1" type="ORF">EZS28_016610</name>
</gene>
<protein>
    <submittedName>
        <fullName evidence="1">Uncharacterized protein</fullName>
    </submittedName>
</protein>
<proteinExistence type="predicted"/>
<dbReference type="OrthoDB" id="10500762at2759"/>
<comment type="caution">
    <text evidence="1">The sequence shown here is derived from an EMBL/GenBank/DDBJ whole genome shotgun (WGS) entry which is preliminary data.</text>
</comment>
<dbReference type="AlphaFoldDB" id="A0A5J4VZ52"/>
<dbReference type="Proteomes" id="UP000324800">
    <property type="component" value="Unassembled WGS sequence"/>
</dbReference>